<feature type="compositionally biased region" description="Acidic residues" evidence="1">
    <location>
        <begin position="52"/>
        <end position="92"/>
    </location>
</feature>
<accession>A0A699WKQ3</accession>
<feature type="region of interest" description="Disordered" evidence="1">
    <location>
        <begin position="13"/>
        <end position="92"/>
    </location>
</feature>
<evidence type="ECO:0000313" key="2">
    <source>
        <dbReference type="EMBL" id="GFD45351.1"/>
    </source>
</evidence>
<name>A0A699WKQ3_TANCI</name>
<dbReference type="AlphaFoldDB" id="A0A699WKQ3"/>
<gene>
    <name evidence="2" type="ORF">Tci_917320</name>
</gene>
<comment type="caution">
    <text evidence="2">The sequence shown here is derived from an EMBL/GenBank/DDBJ whole genome shotgun (WGS) entry which is preliminary data.</text>
</comment>
<organism evidence="2">
    <name type="scientific">Tanacetum cinerariifolium</name>
    <name type="common">Dalmatian daisy</name>
    <name type="synonym">Chrysanthemum cinerariifolium</name>
    <dbReference type="NCBI Taxonomy" id="118510"/>
    <lineage>
        <taxon>Eukaryota</taxon>
        <taxon>Viridiplantae</taxon>
        <taxon>Streptophyta</taxon>
        <taxon>Embryophyta</taxon>
        <taxon>Tracheophyta</taxon>
        <taxon>Spermatophyta</taxon>
        <taxon>Magnoliopsida</taxon>
        <taxon>eudicotyledons</taxon>
        <taxon>Gunneridae</taxon>
        <taxon>Pentapetalae</taxon>
        <taxon>asterids</taxon>
        <taxon>campanulids</taxon>
        <taxon>Asterales</taxon>
        <taxon>Asteraceae</taxon>
        <taxon>Asteroideae</taxon>
        <taxon>Anthemideae</taxon>
        <taxon>Anthemidinae</taxon>
        <taxon>Tanacetum</taxon>
    </lineage>
</organism>
<feature type="non-terminal residue" evidence="2">
    <location>
        <position position="92"/>
    </location>
</feature>
<feature type="non-terminal residue" evidence="2">
    <location>
        <position position="1"/>
    </location>
</feature>
<proteinExistence type="predicted"/>
<reference evidence="2" key="1">
    <citation type="journal article" date="2019" name="Sci. Rep.">
        <title>Draft genome of Tanacetum cinerariifolium, the natural source of mosquito coil.</title>
        <authorList>
            <person name="Yamashiro T."/>
            <person name="Shiraishi A."/>
            <person name="Satake H."/>
            <person name="Nakayama K."/>
        </authorList>
    </citation>
    <scope>NUCLEOTIDE SEQUENCE</scope>
</reference>
<evidence type="ECO:0000256" key="1">
    <source>
        <dbReference type="SAM" id="MobiDB-lite"/>
    </source>
</evidence>
<sequence length="92" mass="10090">YKSLIPDTNISYFGFSDTIMSDSEDSTVTYTTVSRPYEGRSGDVSPGVDGPPDPEDDDDEDPEVDDDEDPEEDPADYPADDDDEDPADYPAD</sequence>
<dbReference type="EMBL" id="BKCJ011646072">
    <property type="protein sequence ID" value="GFD45351.1"/>
    <property type="molecule type" value="Genomic_DNA"/>
</dbReference>
<feature type="compositionally biased region" description="Polar residues" evidence="1">
    <location>
        <begin position="18"/>
        <end position="34"/>
    </location>
</feature>
<protein>
    <submittedName>
        <fullName evidence="2">Uncharacterized protein</fullName>
    </submittedName>
</protein>